<accession>A0ABV7F8S9</accession>
<dbReference type="InterPro" id="IPR001647">
    <property type="entry name" value="HTH_TetR"/>
</dbReference>
<keyword evidence="4 6" id="KW-0238">DNA-binding</keyword>
<dbReference type="PRINTS" id="PR00455">
    <property type="entry name" value="HTHTETR"/>
</dbReference>
<evidence type="ECO:0000313" key="9">
    <source>
        <dbReference type="Proteomes" id="UP001595530"/>
    </source>
</evidence>
<dbReference type="Proteomes" id="UP001595530">
    <property type="component" value="Unassembled WGS sequence"/>
</dbReference>
<evidence type="ECO:0000256" key="3">
    <source>
        <dbReference type="ARBA" id="ARBA00023015"/>
    </source>
</evidence>
<keyword evidence="5" id="KW-0804">Transcription</keyword>
<keyword evidence="3" id="KW-0805">Transcription regulation</keyword>
<dbReference type="PANTHER" id="PTHR30055">
    <property type="entry name" value="HTH-TYPE TRANSCRIPTIONAL REGULATOR RUTR"/>
    <property type="match status" value="1"/>
</dbReference>
<dbReference type="EMBL" id="JBHRTP010000069">
    <property type="protein sequence ID" value="MFC3110101.1"/>
    <property type="molecule type" value="Genomic_DNA"/>
</dbReference>
<name>A0ABV7F8S9_9BURK</name>
<evidence type="ECO:0000256" key="5">
    <source>
        <dbReference type="ARBA" id="ARBA00023163"/>
    </source>
</evidence>
<evidence type="ECO:0000256" key="4">
    <source>
        <dbReference type="ARBA" id="ARBA00023125"/>
    </source>
</evidence>
<feature type="DNA-binding region" description="H-T-H motif" evidence="6">
    <location>
        <begin position="31"/>
        <end position="50"/>
    </location>
</feature>
<protein>
    <submittedName>
        <fullName evidence="8">TetR/AcrR family transcriptional regulator</fullName>
    </submittedName>
</protein>
<organism evidence="8 9">
    <name type="scientific">Undibacterium arcticum</name>
    <dbReference type="NCBI Taxonomy" id="1762892"/>
    <lineage>
        <taxon>Bacteria</taxon>
        <taxon>Pseudomonadati</taxon>
        <taxon>Pseudomonadota</taxon>
        <taxon>Betaproteobacteria</taxon>
        <taxon>Burkholderiales</taxon>
        <taxon>Oxalobacteraceae</taxon>
        <taxon>Undibacterium</taxon>
    </lineage>
</organism>
<dbReference type="RefSeq" id="WP_390327563.1">
    <property type="nucleotide sequence ID" value="NZ_JBHRTP010000069.1"/>
</dbReference>
<feature type="domain" description="HTH tetR-type" evidence="7">
    <location>
        <begin position="8"/>
        <end position="68"/>
    </location>
</feature>
<proteinExistence type="predicted"/>
<evidence type="ECO:0000256" key="1">
    <source>
        <dbReference type="ARBA" id="ARBA00002856"/>
    </source>
</evidence>
<dbReference type="InterPro" id="IPR050109">
    <property type="entry name" value="HTH-type_TetR-like_transc_reg"/>
</dbReference>
<comment type="caution">
    <text evidence="8">The sequence shown here is derived from an EMBL/GenBank/DDBJ whole genome shotgun (WGS) entry which is preliminary data.</text>
</comment>
<keyword evidence="9" id="KW-1185">Reference proteome</keyword>
<evidence type="ECO:0000256" key="6">
    <source>
        <dbReference type="PROSITE-ProRule" id="PRU00335"/>
    </source>
</evidence>
<reference evidence="9" key="1">
    <citation type="journal article" date="2019" name="Int. J. Syst. Evol. Microbiol.">
        <title>The Global Catalogue of Microorganisms (GCM) 10K type strain sequencing project: providing services to taxonomists for standard genome sequencing and annotation.</title>
        <authorList>
            <consortium name="The Broad Institute Genomics Platform"/>
            <consortium name="The Broad Institute Genome Sequencing Center for Infectious Disease"/>
            <person name="Wu L."/>
            <person name="Ma J."/>
        </authorList>
    </citation>
    <scope>NUCLEOTIDE SEQUENCE [LARGE SCALE GENOMIC DNA]</scope>
    <source>
        <strain evidence="9">KCTC 42986</strain>
    </source>
</reference>
<evidence type="ECO:0000259" key="7">
    <source>
        <dbReference type="PROSITE" id="PS50977"/>
    </source>
</evidence>
<gene>
    <name evidence="8" type="ORF">ACFOFO_19405</name>
</gene>
<evidence type="ECO:0000313" key="8">
    <source>
        <dbReference type="EMBL" id="MFC3110101.1"/>
    </source>
</evidence>
<dbReference type="InterPro" id="IPR004111">
    <property type="entry name" value="Repressor_TetR_C"/>
</dbReference>
<dbReference type="InterPro" id="IPR036271">
    <property type="entry name" value="Tet_transcr_reg_TetR-rel_C_sf"/>
</dbReference>
<dbReference type="SUPFAM" id="SSF46689">
    <property type="entry name" value="Homeodomain-like"/>
    <property type="match status" value="1"/>
</dbReference>
<dbReference type="Pfam" id="PF02909">
    <property type="entry name" value="TetR_C_1"/>
    <property type="match status" value="1"/>
</dbReference>
<dbReference type="PANTHER" id="PTHR30055:SF151">
    <property type="entry name" value="TRANSCRIPTIONAL REGULATORY PROTEIN"/>
    <property type="match status" value="1"/>
</dbReference>
<dbReference type="InterPro" id="IPR009057">
    <property type="entry name" value="Homeodomain-like_sf"/>
</dbReference>
<dbReference type="Pfam" id="PF00440">
    <property type="entry name" value="TetR_N"/>
    <property type="match status" value="1"/>
</dbReference>
<sequence>MGRPAKTLLSRATIAQAALDIIDEAGAPALTMRALADRFGVRGASLYNHISSKDDLIDAVSELINREIDLSPLLSPDWQRGVADYARDYRAVYRRHPNIIAIVARGPVASTDALAGYDALLAALRRAGCSVAEAAATAAALDYLVLGSALETFTTGFDRSPAHYRPNYPDLADALEASVSSAGPESSTLDDCGFELGLEMLLGGLARRIGAVPR</sequence>
<keyword evidence="2" id="KW-0678">Repressor</keyword>
<comment type="function">
    <text evidence="1">TetR is the repressor of the tetracycline resistance element; its N-terminal region forms a helix-turn-helix structure and binds DNA. Binding of tetracycline to TetR reduces the repressor affinity for the tetracycline resistance gene (tetA) promoter operator sites.</text>
</comment>
<dbReference type="InterPro" id="IPR003012">
    <property type="entry name" value="Tet_transcr_reg_TetR"/>
</dbReference>
<dbReference type="PROSITE" id="PS50977">
    <property type="entry name" value="HTH_TETR_2"/>
    <property type="match status" value="1"/>
</dbReference>
<dbReference type="Gene3D" id="1.10.357.10">
    <property type="entry name" value="Tetracycline Repressor, domain 2"/>
    <property type="match status" value="1"/>
</dbReference>
<evidence type="ECO:0000256" key="2">
    <source>
        <dbReference type="ARBA" id="ARBA00022491"/>
    </source>
</evidence>
<dbReference type="PRINTS" id="PR00400">
    <property type="entry name" value="TETREPRESSOR"/>
</dbReference>
<dbReference type="SUPFAM" id="SSF48498">
    <property type="entry name" value="Tetracyclin repressor-like, C-terminal domain"/>
    <property type="match status" value="1"/>
</dbReference>